<evidence type="ECO:0000256" key="10">
    <source>
        <dbReference type="ARBA" id="ARBA00022946"/>
    </source>
</evidence>
<sequence>MLCLIYNHIVYGTCELKDYPEGEPPHHWQFERTPVRQWWAKHFGESDIEHHERNLAYYEKIGIQARWRSSSNCCIKCASVVIEKLLHLTLVHVSWQIEQRVKHLEGERWDYKAWSYQPVSTAWVDYGRWHALRLRDQHGCRDVARRIQRSLLEE</sequence>
<dbReference type="GO" id="GO:0005743">
    <property type="term" value="C:mitochondrial inner membrane"/>
    <property type="evidence" value="ECO:0007669"/>
    <property type="project" value="UniProtKB-SubCell"/>
</dbReference>
<keyword evidence="13" id="KW-0496">Mitochondrion</keyword>
<keyword evidence="7" id="KW-0679">Respiratory chain</keyword>
<keyword evidence="14" id="KW-0472">Membrane</keyword>
<keyword evidence="12" id="KW-1133">Transmembrane helix</keyword>
<organism evidence="17 18">
    <name type="scientific">Teladorsagia circumcincta</name>
    <name type="common">Brown stomach worm</name>
    <name type="synonym">Ostertagia circumcincta</name>
    <dbReference type="NCBI Taxonomy" id="45464"/>
    <lineage>
        <taxon>Eukaryota</taxon>
        <taxon>Metazoa</taxon>
        <taxon>Ecdysozoa</taxon>
        <taxon>Nematoda</taxon>
        <taxon>Chromadorea</taxon>
        <taxon>Rhabditida</taxon>
        <taxon>Rhabditina</taxon>
        <taxon>Rhabditomorpha</taxon>
        <taxon>Strongyloidea</taxon>
        <taxon>Trichostrongylidae</taxon>
        <taxon>Teladorsagia</taxon>
    </lineage>
</organism>
<keyword evidence="9" id="KW-0999">Mitochondrion inner membrane</keyword>
<dbReference type="Proteomes" id="UP000230423">
    <property type="component" value="Unassembled WGS sequence"/>
</dbReference>
<comment type="function">
    <text evidence="1">Accessory subunit of the mitochondrial membrane respiratory chain NADH dehydrogenase (Complex I), that is believed not to be involved in catalysis. Complex I functions in the transfer of electrons from NADH to the respiratory chain. The immediate electron acceptor for the enzyme is believed to be ubiquinone.</text>
</comment>
<evidence type="ECO:0000256" key="1">
    <source>
        <dbReference type="ARBA" id="ARBA00003195"/>
    </source>
</evidence>
<comment type="subunit">
    <text evidence="4">Complex I is composed of 45 different subunits.</text>
</comment>
<keyword evidence="10" id="KW-0809">Transit peptide</keyword>
<dbReference type="InterPro" id="IPR019173">
    <property type="entry name" value="NADH_UbQ_OxRdtase_B5_su"/>
</dbReference>
<protein>
    <recommendedName>
        <fullName evidence="5">NADH dehydrogenase [ubiquinone] 1 beta subcomplex subunit 5, mitochondrial</fullName>
    </recommendedName>
    <alternativeName>
        <fullName evidence="16">Complex I-SGDH</fullName>
    </alternativeName>
    <alternativeName>
        <fullName evidence="15">NADH-ubiquinone oxidoreductase SGDH subunit</fullName>
    </alternativeName>
</protein>
<evidence type="ECO:0000313" key="17">
    <source>
        <dbReference type="EMBL" id="PIO74279.1"/>
    </source>
</evidence>
<accession>A0A2G9UVJ2</accession>
<reference evidence="17 18" key="1">
    <citation type="submission" date="2015-09" db="EMBL/GenBank/DDBJ databases">
        <title>Draft genome of the parasitic nematode Teladorsagia circumcincta isolate WARC Sus (inbred).</title>
        <authorList>
            <person name="Mitreva M."/>
        </authorList>
    </citation>
    <scope>NUCLEOTIDE SEQUENCE [LARGE SCALE GENOMIC DNA]</scope>
    <source>
        <strain evidence="17 18">S</strain>
    </source>
</reference>
<evidence type="ECO:0000256" key="2">
    <source>
        <dbReference type="ARBA" id="ARBA00004434"/>
    </source>
</evidence>
<gene>
    <name evidence="17" type="ORF">TELCIR_03717</name>
</gene>
<keyword evidence="8" id="KW-0812">Transmembrane</keyword>
<evidence type="ECO:0000256" key="16">
    <source>
        <dbReference type="ARBA" id="ARBA00032550"/>
    </source>
</evidence>
<dbReference type="PANTHER" id="PTHR13178:SF0">
    <property type="entry name" value="NADH DEHYDROGENASE [UBIQUINONE] 1 BETA SUBCOMPLEX SUBUNIT 5, MITOCHONDRIAL"/>
    <property type="match status" value="1"/>
</dbReference>
<evidence type="ECO:0000313" key="18">
    <source>
        <dbReference type="Proteomes" id="UP000230423"/>
    </source>
</evidence>
<evidence type="ECO:0000256" key="6">
    <source>
        <dbReference type="ARBA" id="ARBA00022448"/>
    </source>
</evidence>
<dbReference type="EMBL" id="KZ345306">
    <property type="protein sequence ID" value="PIO74279.1"/>
    <property type="molecule type" value="Genomic_DNA"/>
</dbReference>
<comment type="similarity">
    <text evidence="3">Belongs to the complex I NDUFB5 subunit family.</text>
</comment>
<keyword evidence="11" id="KW-0249">Electron transport</keyword>
<name>A0A2G9UVJ2_TELCI</name>
<evidence type="ECO:0000256" key="12">
    <source>
        <dbReference type="ARBA" id="ARBA00022989"/>
    </source>
</evidence>
<evidence type="ECO:0000256" key="7">
    <source>
        <dbReference type="ARBA" id="ARBA00022660"/>
    </source>
</evidence>
<evidence type="ECO:0000256" key="3">
    <source>
        <dbReference type="ARBA" id="ARBA00007152"/>
    </source>
</evidence>
<keyword evidence="18" id="KW-1185">Reference proteome</keyword>
<evidence type="ECO:0000256" key="15">
    <source>
        <dbReference type="ARBA" id="ARBA00032395"/>
    </source>
</evidence>
<comment type="subcellular location">
    <subcellularLocation>
        <location evidence="2">Mitochondrion inner membrane</location>
        <topology evidence="2">Single-pass membrane protein</topology>
    </subcellularLocation>
</comment>
<dbReference type="PANTHER" id="PTHR13178">
    <property type="entry name" value="NADH-UBIQUINONE OXIDOREDUCTASE SGDH SUBUNIT"/>
    <property type="match status" value="1"/>
</dbReference>
<dbReference type="OrthoDB" id="9995605at2759"/>
<dbReference type="AlphaFoldDB" id="A0A2G9UVJ2"/>
<evidence type="ECO:0000256" key="11">
    <source>
        <dbReference type="ARBA" id="ARBA00022982"/>
    </source>
</evidence>
<evidence type="ECO:0000256" key="14">
    <source>
        <dbReference type="ARBA" id="ARBA00023136"/>
    </source>
</evidence>
<evidence type="ECO:0000256" key="9">
    <source>
        <dbReference type="ARBA" id="ARBA00022792"/>
    </source>
</evidence>
<evidence type="ECO:0000256" key="8">
    <source>
        <dbReference type="ARBA" id="ARBA00022692"/>
    </source>
</evidence>
<evidence type="ECO:0000256" key="4">
    <source>
        <dbReference type="ARBA" id="ARBA00011533"/>
    </source>
</evidence>
<evidence type="ECO:0000256" key="5">
    <source>
        <dbReference type="ARBA" id="ARBA00015175"/>
    </source>
</evidence>
<dbReference type="Pfam" id="PF09781">
    <property type="entry name" value="NDUF_B5"/>
    <property type="match status" value="1"/>
</dbReference>
<evidence type="ECO:0000256" key="13">
    <source>
        <dbReference type="ARBA" id="ARBA00023128"/>
    </source>
</evidence>
<keyword evidence="6" id="KW-0813">Transport</keyword>
<proteinExistence type="inferred from homology"/>